<proteinExistence type="predicted"/>
<feature type="compositionally biased region" description="Basic and acidic residues" evidence="1">
    <location>
        <begin position="462"/>
        <end position="481"/>
    </location>
</feature>
<feature type="compositionally biased region" description="Polar residues" evidence="1">
    <location>
        <begin position="482"/>
        <end position="504"/>
    </location>
</feature>
<evidence type="ECO:0000313" key="3">
    <source>
        <dbReference type="Proteomes" id="UP000298138"/>
    </source>
</evidence>
<dbReference type="EMBL" id="ML220116">
    <property type="protein sequence ID" value="TGZ82134.1"/>
    <property type="molecule type" value="Genomic_DNA"/>
</dbReference>
<dbReference type="OrthoDB" id="5416180at2759"/>
<reference evidence="2 3" key="1">
    <citation type="submission" date="2019-04" db="EMBL/GenBank/DDBJ databases">
        <title>Comparative genomics and transcriptomics to analyze fruiting body development in filamentous ascomycetes.</title>
        <authorList>
            <consortium name="DOE Joint Genome Institute"/>
            <person name="Lutkenhaus R."/>
            <person name="Traeger S."/>
            <person name="Breuer J."/>
            <person name="Kuo A."/>
            <person name="Lipzen A."/>
            <person name="Pangilinan J."/>
            <person name="Dilworth D."/>
            <person name="Sandor L."/>
            <person name="Poggeler S."/>
            <person name="Barry K."/>
            <person name="Grigoriev I.V."/>
            <person name="Nowrousian M."/>
        </authorList>
    </citation>
    <scope>NUCLEOTIDE SEQUENCE [LARGE SCALE GENOMIC DNA]</scope>
    <source>
        <strain evidence="2 3">CBS 389.68</strain>
    </source>
</reference>
<sequence length="504" mass="56401">MNHEQHAPLRPLDGPALTLNMDEQEESSNSSNVLDHELSRSLSAKRKRCGKSPLKPPIAVGRLFQLADCQIAAAPPSVGSFSIVPPNSVGSHEPDLDNTTGELKADMATTCNAMIEELSGRSMSMQTAETVPIDRPPKSTSPDNHTEWSFLSHPALRLLPKWPGFYRIDQSPKAKRAISRPQPVQIQPQIPASLLVLSKKPDLQLFSLLSIPPVAASLASHLYGHDLLNLRRLNSSFNTLLSTETQNDGQRPYFHALLLKTLLCPRTDVETEPIKVPCLSTGGNVGPCMFCNRIICTTCVAPEIWTNRRHRYICPPCTAPSLSSDEDTCNCQSLLWMCRSCFIPRWLEDLSYSSGDWSTPSGSTCVLCDTKYTHEKDNRLPPQYNSTRRFPFRNWVENTAIPKISKKAWNPKHTGRSSAMVALASNIHLRRRPVVCGWCCKRVDPDKEDWFLRPEVVRVGEQRGRERQCEMDRLRHQERETGITNNSDTSSGVEESDDAVSNNP</sequence>
<dbReference type="InParanoid" id="A0A4S2MZW8"/>
<name>A0A4S2MZW8_9PEZI</name>
<dbReference type="Proteomes" id="UP000298138">
    <property type="component" value="Unassembled WGS sequence"/>
</dbReference>
<gene>
    <name evidence="2" type="ORF">EX30DRAFT_216020</name>
</gene>
<dbReference type="AlphaFoldDB" id="A0A4S2MZW8"/>
<feature type="region of interest" description="Disordered" evidence="1">
    <location>
        <begin position="462"/>
        <end position="504"/>
    </location>
</feature>
<organism evidence="2 3">
    <name type="scientific">Ascodesmis nigricans</name>
    <dbReference type="NCBI Taxonomy" id="341454"/>
    <lineage>
        <taxon>Eukaryota</taxon>
        <taxon>Fungi</taxon>
        <taxon>Dikarya</taxon>
        <taxon>Ascomycota</taxon>
        <taxon>Pezizomycotina</taxon>
        <taxon>Pezizomycetes</taxon>
        <taxon>Pezizales</taxon>
        <taxon>Ascodesmidaceae</taxon>
        <taxon>Ascodesmis</taxon>
    </lineage>
</organism>
<keyword evidence="3" id="KW-1185">Reference proteome</keyword>
<accession>A0A4S2MZW8</accession>
<evidence type="ECO:0000256" key="1">
    <source>
        <dbReference type="SAM" id="MobiDB-lite"/>
    </source>
</evidence>
<protein>
    <submittedName>
        <fullName evidence="2">Uncharacterized protein</fullName>
    </submittedName>
</protein>
<feature type="region of interest" description="Disordered" evidence="1">
    <location>
        <begin position="1"/>
        <end position="52"/>
    </location>
</feature>
<evidence type="ECO:0000313" key="2">
    <source>
        <dbReference type="EMBL" id="TGZ82134.1"/>
    </source>
</evidence>